<gene>
    <name evidence="9" type="primary">TAF7L</name>
</gene>
<feature type="coiled-coil region" evidence="6">
    <location>
        <begin position="447"/>
        <end position="497"/>
    </location>
</feature>
<evidence type="ECO:0000256" key="2">
    <source>
        <dbReference type="ARBA" id="ARBA00009368"/>
    </source>
</evidence>
<sequence>MEHPEVPPPRPLENDSTPTASTSEVTSSQDPQIPVDNEAETAGDQAASTASRPDTQTPGDHVTQADADSGSQVVTSTAVENLQEGKEMSKTQDEPPHELENQFILRLPLEHASTVRKIVHSRSVAMKDKLKIDLSSDGRHAIVEVEEISLAAKLVDLPCVIGSLKTLDKKTFYKTADVSQMLVCTPGAELQSSPEEPVTSTGLKAIRKSEKERQKKYIWKHGITPPLKNVRKKRFRKTTKKLIDFKQIEEISFPEDKDISGKHRMLNDLTGIPPSPTLVQYIESPDVEKEVKRLLCSDAEAVSARWEVIAEDETKEIESQGSILGFAVSPGLSDYMQGHILSEYGMLREMSSDSSSNSDDDDDDDDDDNDEDEDDDDDEDEDEEDEEKDNYGDEYEVEEEEEDYYEKDLERELQARFFASGQYEAKEEASSVVMDIQKQIHYMERKLQEIQCKAQRQKDLIMKVENLTLKNHLQSMLEQLQLQEIQKNEQLISLREQLKCFLEK</sequence>
<evidence type="ECO:0000256" key="5">
    <source>
        <dbReference type="ARBA" id="ARBA00023242"/>
    </source>
</evidence>
<dbReference type="GeneID" id="119868478"/>
<keyword evidence="5" id="KW-0539">Nucleus</keyword>
<dbReference type="Pfam" id="PF04658">
    <property type="entry name" value="TAFII55_N"/>
    <property type="match status" value="1"/>
</dbReference>
<proteinExistence type="inferred from homology"/>
<dbReference type="OrthoDB" id="153872at2759"/>
<evidence type="ECO:0000256" key="1">
    <source>
        <dbReference type="ARBA" id="ARBA00004123"/>
    </source>
</evidence>
<feature type="region of interest" description="Disordered" evidence="7">
    <location>
        <begin position="1"/>
        <end position="73"/>
    </location>
</feature>
<dbReference type="CDD" id="cd08047">
    <property type="entry name" value="TAF7"/>
    <property type="match status" value="1"/>
</dbReference>
<evidence type="ECO:0000256" key="4">
    <source>
        <dbReference type="ARBA" id="ARBA00023163"/>
    </source>
</evidence>
<keyword evidence="4" id="KW-0804">Transcription</keyword>
<protein>
    <submittedName>
        <fullName evidence="9">TATA-box binding protein associated factor 7 like</fullName>
    </submittedName>
</protein>
<dbReference type="GO" id="GO:0005669">
    <property type="term" value="C:transcription factor TFIID complex"/>
    <property type="evidence" value="ECO:0007669"/>
    <property type="project" value="InterPro"/>
</dbReference>
<evidence type="ECO:0000259" key="8">
    <source>
        <dbReference type="SMART" id="SM01370"/>
    </source>
</evidence>
<comment type="similarity">
    <text evidence="2">Belongs to the TAF7 family.</text>
</comment>
<name>A0A8C0SUX6_CANLF</name>
<dbReference type="InterPro" id="IPR006751">
    <property type="entry name" value="TAFII55_prot_cons_reg"/>
</dbReference>
<feature type="compositionally biased region" description="Acidic residues" evidence="7">
    <location>
        <begin position="358"/>
        <end position="404"/>
    </location>
</feature>
<feature type="domain" description="TAFII55 protein conserved region" evidence="8">
    <location>
        <begin position="99"/>
        <end position="303"/>
    </location>
</feature>
<dbReference type="SMR" id="A0A8C0SUX6"/>
<reference evidence="9" key="2">
    <citation type="submission" date="2025-08" db="UniProtKB">
        <authorList>
            <consortium name="Ensembl"/>
        </authorList>
    </citation>
    <scope>IDENTIFICATION</scope>
</reference>
<dbReference type="Ensembl" id="ENSCAFT00040030349.1">
    <property type="protein sequence ID" value="ENSCAFP00040026375.1"/>
    <property type="gene ID" value="ENSCAFG00040016410.1"/>
</dbReference>
<feature type="compositionally biased region" description="Pro residues" evidence="7">
    <location>
        <begin position="1"/>
        <end position="11"/>
    </location>
</feature>
<dbReference type="PANTHER" id="PTHR12228">
    <property type="entry name" value="TRANSCRIPTION INITIATION FACTOR TFIID 55 KD SUBUNIT-RELATED"/>
    <property type="match status" value="1"/>
</dbReference>
<dbReference type="PANTHER" id="PTHR12228:SF8">
    <property type="entry name" value="TRANSCRIPTION INITIATION FACTOR TFIID SUBUNIT 7-LIKE"/>
    <property type="match status" value="1"/>
</dbReference>
<reference evidence="9" key="1">
    <citation type="submission" date="2018-10" db="EMBL/GenBank/DDBJ databases">
        <title>De novo assembly of a Great Dane genome.</title>
        <authorList>
            <person name="Kidd J.M."/>
            <person name="Pendleton A.L."/>
            <person name="Shen F."/>
            <person name="Emery S."/>
        </authorList>
    </citation>
    <scope>NUCLEOTIDE SEQUENCE [LARGE SCALE GENOMIC DNA]</scope>
    <source>
        <strain evidence="9">Great Dane</strain>
    </source>
</reference>
<dbReference type="InterPro" id="IPR037817">
    <property type="entry name" value="TAF7"/>
</dbReference>
<keyword evidence="6" id="KW-0175">Coiled coil</keyword>
<dbReference type="Proteomes" id="UP000694542">
    <property type="component" value="Chromosome X"/>
</dbReference>
<dbReference type="SMART" id="SM01370">
    <property type="entry name" value="TAFII55_N"/>
    <property type="match status" value="1"/>
</dbReference>
<feature type="compositionally biased region" description="Polar residues" evidence="7">
    <location>
        <begin position="46"/>
        <end position="58"/>
    </location>
</feature>
<evidence type="ECO:0000256" key="6">
    <source>
        <dbReference type="SAM" id="Coils"/>
    </source>
</evidence>
<dbReference type="OMA" id="VSETNCE"/>
<dbReference type="RefSeq" id="XP_038443793.1">
    <property type="nucleotide sequence ID" value="XM_038587865.1"/>
</dbReference>
<feature type="compositionally biased region" description="Polar residues" evidence="7">
    <location>
        <begin position="14"/>
        <end position="31"/>
    </location>
</feature>
<comment type="subcellular location">
    <subcellularLocation>
        <location evidence="1">Nucleus</location>
    </subcellularLocation>
</comment>
<evidence type="ECO:0000256" key="3">
    <source>
        <dbReference type="ARBA" id="ARBA00023015"/>
    </source>
</evidence>
<dbReference type="RefSeq" id="XP_038306372.1">
    <property type="nucleotide sequence ID" value="XM_038450444.1"/>
</dbReference>
<evidence type="ECO:0000313" key="9">
    <source>
        <dbReference type="Ensembl" id="ENSCAFP00040026375.1"/>
    </source>
</evidence>
<organism evidence="9 10">
    <name type="scientific">Canis lupus familiaris</name>
    <name type="common">Dog</name>
    <name type="synonym">Canis familiaris</name>
    <dbReference type="NCBI Taxonomy" id="9615"/>
    <lineage>
        <taxon>Eukaryota</taxon>
        <taxon>Metazoa</taxon>
        <taxon>Chordata</taxon>
        <taxon>Craniata</taxon>
        <taxon>Vertebrata</taxon>
        <taxon>Euteleostomi</taxon>
        <taxon>Mammalia</taxon>
        <taxon>Eutheria</taxon>
        <taxon>Laurasiatheria</taxon>
        <taxon>Carnivora</taxon>
        <taxon>Caniformia</taxon>
        <taxon>Canidae</taxon>
        <taxon>Canis</taxon>
    </lineage>
</organism>
<keyword evidence="3" id="KW-0805">Transcription regulation</keyword>
<dbReference type="GO" id="GO:0006367">
    <property type="term" value="P:transcription initiation at RNA polymerase II promoter"/>
    <property type="evidence" value="ECO:0007669"/>
    <property type="project" value="InterPro"/>
</dbReference>
<dbReference type="AlphaFoldDB" id="A0A8C0SUX6"/>
<evidence type="ECO:0000313" key="10">
    <source>
        <dbReference type="Proteomes" id="UP000694542"/>
    </source>
</evidence>
<accession>A0A8C0SUX6</accession>
<evidence type="ECO:0000256" key="7">
    <source>
        <dbReference type="SAM" id="MobiDB-lite"/>
    </source>
</evidence>
<feature type="region of interest" description="Disordered" evidence="7">
    <location>
        <begin position="349"/>
        <end position="404"/>
    </location>
</feature>
<dbReference type="CTD" id="54457"/>